<keyword evidence="1" id="KW-0472">Membrane</keyword>
<reference evidence="2 3" key="1">
    <citation type="submission" date="2018-03" db="EMBL/GenBank/DDBJ databases">
        <title>Genomic Encyclopedia of Archaeal and Bacterial Type Strains, Phase II (KMG-II): from individual species to whole genera.</title>
        <authorList>
            <person name="Goeker M."/>
        </authorList>
    </citation>
    <scope>NUCLEOTIDE SEQUENCE [LARGE SCALE GENOMIC DNA]</scope>
    <source>
        <strain evidence="2 3">DSM 29328</strain>
    </source>
</reference>
<gene>
    <name evidence="2" type="ORF">CLV78_10693</name>
</gene>
<comment type="caution">
    <text evidence="2">The sequence shown here is derived from an EMBL/GenBank/DDBJ whole genome shotgun (WGS) entry which is preliminary data.</text>
</comment>
<name>A0A2T0RN64_9RHOB</name>
<proteinExistence type="predicted"/>
<dbReference type="RefSeq" id="WP_281261150.1">
    <property type="nucleotide sequence ID" value="NZ_PVTD01000006.1"/>
</dbReference>
<dbReference type="EMBL" id="PVTD01000006">
    <property type="protein sequence ID" value="PRY22553.1"/>
    <property type="molecule type" value="Genomic_DNA"/>
</dbReference>
<keyword evidence="3" id="KW-1185">Reference proteome</keyword>
<evidence type="ECO:0000256" key="1">
    <source>
        <dbReference type="SAM" id="Phobius"/>
    </source>
</evidence>
<keyword evidence="1" id="KW-0812">Transmembrane</keyword>
<organism evidence="2 3">
    <name type="scientific">Aliiruegeria haliotis</name>
    <dbReference type="NCBI Taxonomy" id="1280846"/>
    <lineage>
        <taxon>Bacteria</taxon>
        <taxon>Pseudomonadati</taxon>
        <taxon>Pseudomonadota</taxon>
        <taxon>Alphaproteobacteria</taxon>
        <taxon>Rhodobacterales</taxon>
        <taxon>Roseobacteraceae</taxon>
        <taxon>Aliiruegeria</taxon>
    </lineage>
</organism>
<accession>A0A2T0RN64</accession>
<evidence type="ECO:0000313" key="2">
    <source>
        <dbReference type="EMBL" id="PRY22553.1"/>
    </source>
</evidence>
<dbReference type="Proteomes" id="UP000239480">
    <property type="component" value="Unassembled WGS sequence"/>
</dbReference>
<dbReference type="AlphaFoldDB" id="A0A2T0RN64"/>
<protein>
    <submittedName>
        <fullName evidence="2">Uncharacterized protein</fullName>
    </submittedName>
</protein>
<keyword evidence="1" id="KW-1133">Transmembrane helix</keyword>
<evidence type="ECO:0000313" key="3">
    <source>
        <dbReference type="Proteomes" id="UP000239480"/>
    </source>
</evidence>
<feature type="transmembrane region" description="Helical" evidence="1">
    <location>
        <begin position="20"/>
        <end position="39"/>
    </location>
</feature>
<sequence length="40" mass="4412">MLTRDDMIREYRSRAGTFPALLLVYGVLVSTLALSANAIL</sequence>